<proteinExistence type="inferred from homology"/>
<dbReference type="Pfam" id="PF01804">
    <property type="entry name" value="Penicil_amidase"/>
    <property type="match status" value="1"/>
</dbReference>
<dbReference type="PANTHER" id="PTHR34218:SF3">
    <property type="entry name" value="ACYL-HOMOSERINE LACTONE ACYLASE PVDQ"/>
    <property type="match status" value="1"/>
</dbReference>
<dbReference type="InterPro" id="IPR002692">
    <property type="entry name" value="S45"/>
</dbReference>
<name>A0A1N6H5H8_9SPHN</name>
<dbReference type="InterPro" id="IPR023343">
    <property type="entry name" value="Penicillin_amidase_dom1"/>
</dbReference>
<dbReference type="AlphaFoldDB" id="A0A1N6H5H8"/>
<feature type="binding site" evidence="6">
    <location>
        <position position="298"/>
    </location>
    <ligand>
        <name>Ca(2+)</name>
        <dbReference type="ChEBI" id="CHEBI:29108"/>
    </ligand>
</feature>
<dbReference type="PANTHER" id="PTHR34218">
    <property type="entry name" value="PEPTIDASE S45 PENICILLIN AMIDASE"/>
    <property type="match status" value="1"/>
</dbReference>
<comment type="cofactor">
    <cofactor evidence="6">
        <name>Ca(2+)</name>
        <dbReference type="ChEBI" id="CHEBI:29108"/>
    </cofactor>
    <text evidence="6">Binds 1 Ca(2+) ion per dimer.</text>
</comment>
<accession>A0A1N6H5H8</accession>
<protein>
    <submittedName>
        <fullName evidence="7">Acyl-homoserine-lactone acylase</fullName>
    </submittedName>
</protein>
<sequence length="731" mass="81308">MKLLKRLGLTLLLLSAVILVGLMIWEPLTSEGVEPPPERSYEARIVRDEFGVPHIFGKTDADVAYGVAYAHAEDDFATLQEVSAMSRGRLATLNGADGAAIDYVAALLDVAGTVARKYDDLPEDVRLLLDGYASGLNAYAEEHPDEVELSNLFPVNGKDIARGFVLRSPFFFGLNGPIQALVENKDLPREGGPVLAGPIEEKSIHPLSDDKVITPVGPDPDENGSNAYAVAPERSSDNRTRLISNSHQPLRGNVAWYELVVHSEEGWDFAGANFPGSPFPFLGHNKYLGWTNTVNRPDLIDIYKLIVNQTRSQYQFDGAWEPLQKKRVWLKIKFGPLVIPYPQTVYRSIHGPVILNDSGAFAIRYAGMDQLDMLTQYFRINKARNFEEWQAAMAGQGVPATNFVYADAKGNIGLFYNAMFPDRAPGFDWRTVLPGDTSKAVWQQTLPFSRVPALINPDSGYVMNANNTPYTAAGPGDELSPDNYSPLMGIENDETNRSLRSIVLFEEAIANSGKIGEAEIRRIKYDTGYEQAGYAKDWMDRIAALELDQDSDLQKAQALLASWDWDLDGEGAADALALMVLRPANKAHYQRGEIPDAREILQETVDHLNQYFDRIDPPMKEVLRLRQGEVDLPLDGGNDTIRASTLWDVDDDGRLSVRHGDSFIMFVEWDTDGKVNSRSIQPFGAATTRPDSPHYTDQMQLFVDHKLKPVHFDPEDLEQHKASEKVVGTAR</sequence>
<dbReference type="GO" id="GO:0016811">
    <property type="term" value="F:hydrolase activity, acting on carbon-nitrogen (but not peptide) bonds, in linear amides"/>
    <property type="evidence" value="ECO:0007669"/>
    <property type="project" value="InterPro"/>
</dbReference>
<dbReference type="Gene3D" id="2.30.120.10">
    <property type="match status" value="1"/>
</dbReference>
<gene>
    <name evidence="7" type="ORF">SAMN02745824_3144</name>
</gene>
<dbReference type="InterPro" id="IPR029055">
    <property type="entry name" value="Ntn_hydrolases_N"/>
</dbReference>
<feature type="binding site" evidence="6">
    <location>
        <position position="301"/>
    </location>
    <ligand>
        <name>Ca(2+)</name>
        <dbReference type="ChEBI" id="CHEBI:29108"/>
    </ligand>
</feature>
<dbReference type="InterPro" id="IPR014395">
    <property type="entry name" value="Pen/GL7ACA/AHL_acylase"/>
</dbReference>
<evidence type="ECO:0000256" key="6">
    <source>
        <dbReference type="PIRSR" id="PIRSR001227-2"/>
    </source>
</evidence>
<dbReference type="GO" id="GO:0046872">
    <property type="term" value="F:metal ion binding"/>
    <property type="evidence" value="ECO:0007669"/>
    <property type="project" value="UniProtKB-KW"/>
</dbReference>
<evidence type="ECO:0000256" key="5">
    <source>
        <dbReference type="PIRSR" id="PIRSR001227-1"/>
    </source>
</evidence>
<dbReference type="InterPro" id="IPR043146">
    <property type="entry name" value="Penicillin_amidase_N_B-knob"/>
</dbReference>
<comment type="similarity">
    <text evidence="1">Belongs to the peptidase S45 family.</text>
</comment>
<dbReference type="Gene3D" id="1.10.439.10">
    <property type="entry name" value="Penicillin Amidohydrolase, domain 1"/>
    <property type="match status" value="1"/>
</dbReference>
<feature type="active site" description="Nucleophile" evidence="5">
    <location>
        <position position="225"/>
    </location>
</feature>
<evidence type="ECO:0000256" key="4">
    <source>
        <dbReference type="ARBA" id="ARBA00023145"/>
    </source>
</evidence>
<dbReference type="Gene3D" id="3.60.20.10">
    <property type="entry name" value="Glutamine Phosphoribosylpyrophosphate, subunit 1, domain 1"/>
    <property type="match status" value="1"/>
</dbReference>
<keyword evidence="8" id="KW-1185">Reference proteome</keyword>
<dbReference type="Gene3D" id="1.10.1400.10">
    <property type="match status" value="1"/>
</dbReference>
<evidence type="ECO:0000313" key="7">
    <source>
        <dbReference type="EMBL" id="SIO15050.1"/>
    </source>
</evidence>
<dbReference type="Proteomes" id="UP000185192">
    <property type="component" value="Unassembled WGS sequence"/>
</dbReference>
<dbReference type="PIRSF" id="PIRSF001227">
    <property type="entry name" value="Pen_acylase"/>
    <property type="match status" value="1"/>
</dbReference>
<evidence type="ECO:0000256" key="2">
    <source>
        <dbReference type="ARBA" id="ARBA00022729"/>
    </source>
</evidence>
<evidence type="ECO:0000256" key="3">
    <source>
        <dbReference type="ARBA" id="ARBA00022801"/>
    </source>
</evidence>
<dbReference type="STRING" id="1123272.SAMN02745824_3144"/>
<reference evidence="8" key="1">
    <citation type="submission" date="2016-11" db="EMBL/GenBank/DDBJ databases">
        <authorList>
            <person name="Varghese N."/>
            <person name="Submissions S."/>
        </authorList>
    </citation>
    <scope>NUCLEOTIDE SEQUENCE [LARGE SCALE GENOMIC DNA]</scope>
    <source>
        <strain evidence="8">DSM 22363</strain>
    </source>
</reference>
<dbReference type="CDD" id="cd01936">
    <property type="entry name" value="Ntn_CA"/>
    <property type="match status" value="1"/>
</dbReference>
<keyword evidence="2" id="KW-0732">Signal</keyword>
<dbReference type="InterPro" id="IPR043147">
    <property type="entry name" value="Penicillin_amidase_A-knob"/>
</dbReference>
<dbReference type="EMBL" id="FSQW01000002">
    <property type="protein sequence ID" value="SIO15050.1"/>
    <property type="molecule type" value="Genomic_DNA"/>
</dbReference>
<keyword evidence="6" id="KW-0106">Calcium</keyword>
<keyword evidence="3" id="KW-0378">Hydrolase</keyword>
<evidence type="ECO:0000256" key="1">
    <source>
        <dbReference type="ARBA" id="ARBA00006586"/>
    </source>
</evidence>
<evidence type="ECO:0000313" key="8">
    <source>
        <dbReference type="Proteomes" id="UP000185192"/>
    </source>
</evidence>
<dbReference type="GO" id="GO:0017000">
    <property type="term" value="P:antibiotic biosynthetic process"/>
    <property type="evidence" value="ECO:0007669"/>
    <property type="project" value="InterPro"/>
</dbReference>
<keyword evidence="4" id="KW-0865">Zymogen</keyword>
<keyword evidence="6" id="KW-0479">Metal-binding</keyword>
<organism evidence="7 8">
    <name type="scientific">Parasphingorhabdus marina DSM 22363</name>
    <dbReference type="NCBI Taxonomy" id="1123272"/>
    <lineage>
        <taxon>Bacteria</taxon>
        <taxon>Pseudomonadati</taxon>
        <taxon>Pseudomonadota</taxon>
        <taxon>Alphaproteobacteria</taxon>
        <taxon>Sphingomonadales</taxon>
        <taxon>Sphingomonadaceae</taxon>
        <taxon>Parasphingorhabdus</taxon>
    </lineage>
</organism>
<dbReference type="SUPFAM" id="SSF56235">
    <property type="entry name" value="N-terminal nucleophile aminohydrolases (Ntn hydrolases)"/>
    <property type="match status" value="1"/>
</dbReference>